<dbReference type="Proteomes" id="UP000575397">
    <property type="component" value="Unassembled WGS sequence"/>
</dbReference>
<name>A0A7Y0UV18_9ACTO</name>
<comment type="caution">
    <text evidence="1">The sequence shown here is derived from an EMBL/GenBank/DDBJ whole genome shotgun (WGS) entry which is preliminary data.</text>
</comment>
<evidence type="ECO:0000313" key="2">
    <source>
        <dbReference type="Proteomes" id="UP000575397"/>
    </source>
</evidence>
<evidence type="ECO:0000313" key="1">
    <source>
        <dbReference type="EMBL" id="NMX04294.1"/>
    </source>
</evidence>
<accession>A0A7Y0UV18</accession>
<reference evidence="1 2" key="1">
    <citation type="submission" date="2020-04" db="EMBL/GenBank/DDBJ databases">
        <title>Antimicrobial susceptibility and clonality of vaginal-derived multi-drug resistant Mobiluncus isolates in China.</title>
        <authorList>
            <person name="Zhang X."/>
        </authorList>
    </citation>
    <scope>NUCLEOTIDE SEQUENCE [LARGE SCALE GENOMIC DNA]</scope>
    <source>
        <strain evidence="1 2">12</strain>
    </source>
</reference>
<dbReference type="AlphaFoldDB" id="A0A7Y0UV18"/>
<sequence length="86" mass="9932">MSKIIPSAYKHGFTDADILRAWDNYVWQIVEVQEPPKVIRLGYDSKARALEVGGVFDGEDWLIIHAMKARKKYLQQVPMPVRGYLL</sequence>
<protein>
    <submittedName>
        <fullName evidence="1">Toxin</fullName>
    </submittedName>
</protein>
<organism evidence="1 2">
    <name type="scientific">Mobiluncus mulieris</name>
    <dbReference type="NCBI Taxonomy" id="2052"/>
    <lineage>
        <taxon>Bacteria</taxon>
        <taxon>Bacillati</taxon>
        <taxon>Actinomycetota</taxon>
        <taxon>Actinomycetes</taxon>
        <taxon>Actinomycetales</taxon>
        <taxon>Actinomycetaceae</taxon>
        <taxon>Mobiluncus</taxon>
    </lineage>
</organism>
<dbReference type="EMBL" id="JABCUS010000029">
    <property type="protein sequence ID" value="NMX04294.1"/>
    <property type="molecule type" value="Genomic_DNA"/>
</dbReference>
<gene>
    <name evidence="1" type="ORF">HHJ77_10345</name>
</gene>
<dbReference type="RefSeq" id="WP_169763201.1">
    <property type="nucleotide sequence ID" value="NZ_JABCUQ010000027.1"/>
</dbReference>
<proteinExistence type="predicted"/>